<accession>A0A835MHM3</accession>
<evidence type="ECO:0000313" key="8">
    <source>
        <dbReference type="Proteomes" id="UP000657918"/>
    </source>
</evidence>
<feature type="compositionally biased region" description="Polar residues" evidence="5">
    <location>
        <begin position="249"/>
        <end position="269"/>
    </location>
</feature>
<dbReference type="PROSITE" id="PS50808">
    <property type="entry name" value="ZF_BED"/>
    <property type="match status" value="1"/>
</dbReference>
<feature type="region of interest" description="Disordered" evidence="5">
    <location>
        <begin position="241"/>
        <end position="283"/>
    </location>
</feature>
<dbReference type="EMBL" id="JADGMS010000016">
    <property type="protein sequence ID" value="KAF9666817.1"/>
    <property type="molecule type" value="Genomic_DNA"/>
</dbReference>
<reference evidence="7 8" key="1">
    <citation type="submission" date="2020-10" db="EMBL/GenBank/DDBJ databases">
        <title>Plant Genome Project.</title>
        <authorList>
            <person name="Zhang R.-G."/>
        </authorList>
    </citation>
    <scope>NUCLEOTIDE SEQUENCE [LARGE SCALE GENOMIC DNA]</scope>
    <source>
        <strain evidence="7">FAFU-HL-1</strain>
        <tissue evidence="7">Leaf</tissue>
    </source>
</reference>
<evidence type="ECO:0000256" key="4">
    <source>
        <dbReference type="PROSITE-ProRule" id="PRU00027"/>
    </source>
</evidence>
<evidence type="ECO:0000256" key="2">
    <source>
        <dbReference type="ARBA" id="ARBA00022771"/>
    </source>
</evidence>
<comment type="caution">
    <text evidence="7">The sequence shown here is derived from an EMBL/GenBank/DDBJ whole genome shotgun (WGS) entry which is preliminary data.</text>
</comment>
<dbReference type="PANTHER" id="PTHR46951">
    <property type="entry name" value="BED-TYPE DOMAIN-CONTAINING PROTEIN"/>
    <property type="match status" value="1"/>
</dbReference>
<protein>
    <recommendedName>
        <fullName evidence="6">BED-type domain-containing protein</fullName>
    </recommendedName>
</protein>
<evidence type="ECO:0000256" key="5">
    <source>
        <dbReference type="SAM" id="MobiDB-lite"/>
    </source>
</evidence>
<dbReference type="Proteomes" id="UP000657918">
    <property type="component" value="Chromosome 16"/>
</dbReference>
<proteinExistence type="predicted"/>
<keyword evidence="8" id="KW-1185">Reference proteome</keyword>
<keyword evidence="1" id="KW-0479">Metal-binding</keyword>
<evidence type="ECO:0000313" key="7">
    <source>
        <dbReference type="EMBL" id="KAF9666817.1"/>
    </source>
</evidence>
<dbReference type="AlphaFoldDB" id="A0A835MHM3"/>
<evidence type="ECO:0000259" key="6">
    <source>
        <dbReference type="PROSITE" id="PS50808"/>
    </source>
</evidence>
<dbReference type="GO" id="GO:0003677">
    <property type="term" value="F:DNA binding"/>
    <property type="evidence" value="ECO:0007669"/>
    <property type="project" value="InterPro"/>
</dbReference>
<evidence type="ECO:0000256" key="1">
    <source>
        <dbReference type="ARBA" id="ARBA00022723"/>
    </source>
</evidence>
<dbReference type="PANTHER" id="PTHR46951:SF2">
    <property type="entry name" value="BED-TYPE DOMAIN-CONTAINING PROTEIN"/>
    <property type="match status" value="1"/>
</dbReference>
<dbReference type="InterPro" id="IPR003656">
    <property type="entry name" value="Znf_BED"/>
</dbReference>
<name>A0A835MHM3_9ROSI</name>
<keyword evidence="2 4" id="KW-0863">Zinc-finger</keyword>
<feature type="domain" description="BED-type" evidence="6">
    <location>
        <begin position="131"/>
        <end position="189"/>
    </location>
</feature>
<dbReference type="OrthoDB" id="851723at2759"/>
<gene>
    <name evidence="7" type="ORF">SADUNF_Sadunf16G0267900</name>
</gene>
<organism evidence="7 8">
    <name type="scientific">Salix dunnii</name>
    <dbReference type="NCBI Taxonomy" id="1413687"/>
    <lineage>
        <taxon>Eukaryota</taxon>
        <taxon>Viridiplantae</taxon>
        <taxon>Streptophyta</taxon>
        <taxon>Embryophyta</taxon>
        <taxon>Tracheophyta</taxon>
        <taxon>Spermatophyta</taxon>
        <taxon>Magnoliopsida</taxon>
        <taxon>eudicotyledons</taxon>
        <taxon>Gunneridae</taxon>
        <taxon>Pentapetalae</taxon>
        <taxon>rosids</taxon>
        <taxon>fabids</taxon>
        <taxon>Malpighiales</taxon>
        <taxon>Salicaceae</taxon>
        <taxon>Saliceae</taxon>
        <taxon>Salix</taxon>
    </lineage>
</organism>
<evidence type="ECO:0000256" key="3">
    <source>
        <dbReference type="ARBA" id="ARBA00022833"/>
    </source>
</evidence>
<sequence>MEDWTESTGWEELMFFNEAGGSRVSQGQGGCLSDMVETENLTGSRTMEGVVLTGQVSVLEEQGTDFSEGAMENLADSFARVFGKLLISPFIVVVDFLGKSSSSFSGQEVSWLSTSLTVVPSTERPQKQRGKYTDPFWVHVEKTDDGSPFTCKFCKFTFAASTSISRFKYHLSGESGKGANICGRVPADVQAAAYRAMHKKRKAIPPIGHTAPNVEPQIIEQQGRDPADMEMEDPIESMGRVIDEDGRSRTSQGQGGYRSNTVDTENLTGSRAMGVGVPEEQGTDFSNRVVENLTDNFARCAAIVTDERQKKVYLLKKP</sequence>
<keyword evidence="3" id="KW-0862">Zinc</keyword>
<dbReference type="GO" id="GO:0008270">
    <property type="term" value="F:zinc ion binding"/>
    <property type="evidence" value="ECO:0007669"/>
    <property type="project" value="UniProtKB-KW"/>
</dbReference>